<dbReference type="InterPro" id="IPR007374">
    <property type="entry name" value="ASCH_domain"/>
</dbReference>
<dbReference type="InterPro" id="IPR016193">
    <property type="entry name" value="Cytidine_deaminase-like"/>
</dbReference>
<reference evidence="7" key="1">
    <citation type="journal article" date="2019" name="Int. J. Syst. Evol. Microbiol.">
        <title>The Global Catalogue of Microorganisms (GCM) 10K type strain sequencing project: providing services to taxonomists for standard genome sequencing and annotation.</title>
        <authorList>
            <consortium name="The Broad Institute Genomics Platform"/>
            <consortium name="The Broad Institute Genome Sequencing Center for Infectious Disease"/>
            <person name="Wu L."/>
            <person name="Ma J."/>
        </authorList>
    </citation>
    <scope>NUCLEOTIDE SEQUENCE [LARGE SCALE GENOMIC DNA]</scope>
    <source>
        <strain evidence="7">JCM 17021</strain>
    </source>
</reference>
<keyword evidence="3" id="KW-0378">Hydrolase</keyword>
<keyword evidence="4" id="KW-0862">Zinc</keyword>
<dbReference type="InterPro" id="IPR050202">
    <property type="entry name" value="Cyt/Deoxycyt_deaminase"/>
</dbReference>
<dbReference type="Pfam" id="PF04266">
    <property type="entry name" value="ASCH"/>
    <property type="match status" value="1"/>
</dbReference>
<evidence type="ECO:0000259" key="5">
    <source>
        <dbReference type="PROSITE" id="PS51747"/>
    </source>
</evidence>
<comment type="similarity">
    <text evidence="1">Belongs to the cytidine and deoxycytidylate deaminase family.</text>
</comment>
<evidence type="ECO:0000313" key="6">
    <source>
        <dbReference type="EMBL" id="GAA3879616.1"/>
    </source>
</evidence>
<evidence type="ECO:0000256" key="1">
    <source>
        <dbReference type="ARBA" id="ARBA00006576"/>
    </source>
</evidence>
<dbReference type="SUPFAM" id="SSF88697">
    <property type="entry name" value="PUA domain-like"/>
    <property type="match status" value="1"/>
</dbReference>
<protein>
    <recommendedName>
        <fullName evidence="5">CMP/dCMP-type deaminase domain-containing protein</fullName>
    </recommendedName>
</protein>
<keyword evidence="7" id="KW-1185">Reference proteome</keyword>
<keyword evidence="2" id="KW-0479">Metal-binding</keyword>
<dbReference type="EMBL" id="BAABCN010000006">
    <property type="protein sequence ID" value="GAA3879616.1"/>
    <property type="molecule type" value="Genomic_DNA"/>
</dbReference>
<dbReference type="CDD" id="cd06552">
    <property type="entry name" value="ASCH_yqfb_like"/>
    <property type="match status" value="1"/>
</dbReference>
<dbReference type="SUPFAM" id="SSF53927">
    <property type="entry name" value="Cytidine deaminase-like"/>
    <property type="match status" value="1"/>
</dbReference>
<dbReference type="Pfam" id="PF00383">
    <property type="entry name" value="dCMP_cyt_deam_1"/>
    <property type="match status" value="1"/>
</dbReference>
<evidence type="ECO:0000256" key="4">
    <source>
        <dbReference type="ARBA" id="ARBA00022833"/>
    </source>
</evidence>
<dbReference type="Gene3D" id="3.40.140.10">
    <property type="entry name" value="Cytidine Deaminase, domain 2"/>
    <property type="match status" value="1"/>
</dbReference>
<dbReference type="PROSITE" id="PS51747">
    <property type="entry name" value="CYT_DCMP_DEAMINASES_2"/>
    <property type="match status" value="1"/>
</dbReference>
<organism evidence="6 7">
    <name type="scientific">Leifsonia kafniensis</name>
    <dbReference type="NCBI Taxonomy" id="475957"/>
    <lineage>
        <taxon>Bacteria</taxon>
        <taxon>Bacillati</taxon>
        <taxon>Actinomycetota</taxon>
        <taxon>Actinomycetes</taxon>
        <taxon>Micrococcales</taxon>
        <taxon>Microbacteriaceae</taxon>
        <taxon>Leifsonia</taxon>
    </lineage>
</organism>
<evidence type="ECO:0000313" key="7">
    <source>
        <dbReference type="Proteomes" id="UP001501803"/>
    </source>
</evidence>
<feature type="domain" description="CMP/dCMP-type deaminase" evidence="5">
    <location>
        <begin position="3"/>
        <end position="128"/>
    </location>
</feature>
<dbReference type="CDD" id="cd01283">
    <property type="entry name" value="cytidine_deaminase"/>
    <property type="match status" value="1"/>
</dbReference>
<dbReference type="PROSITE" id="PS00903">
    <property type="entry name" value="CYT_DCMP_DEAMINASES_1"/>
    <property type="match status" value="1"/>
</dbReference>
<dbReference type="InterPro" id="IPR015947">
    <property type="entry name" value="PUA-like_sf"/>
</dbReference>
<dbReference type="Proteomes" id="UP001501803">
    <property type="component" value="Unassembled WGS sequence"/>
</dbReference>
<proteinExistence type="inferred from homology"/>
<evidence type="ECO:0000256" key="2">
    <source>
        <dbReference type="ARBA" id="ARBA00022723"/>
    </source>
</evidence>
<gene>
    <name evidence="6" type="ORF">GCM10022381_22370</name>
</gene>
<dbReference type="SMART" id="SM01022">
    <property type="entry name" value="ASCH"/>
    <property type="match status" value="1"/>
</dbReference>
<dbReference type="Gene3D" id="2.30.130.30">
    <property type="entry name" value="Hypothetical protein"/>
    <property type="match status" value="1"/>
</dbReference>
<dbReference type="PANTHER" id="PTHR11644">
    <property type="entry name" value="CYTIDINE DEAMINASE"/>
    <property type="match status" value="1"/>
</dbReference>
<evidence type="ECO:0000256" key="3">
    <source>
        <dbReference type="ARBA" id="ARBA00022801"/>
    </source>
</evidence>
<dbReference type="RefSeq" id="WP_345066364.1">
    <property type="nucleotide sequence ID" value="NZ_BAABCN010000006.1"/>
</dbReference>
<sequence length="238" mass="26019">MLQINERRLVAAAEAIVRSLPDNDTHTVASAAMDIRGTIHTGVNVFHFTGGPCAELVAIAAAAQALAGPLATIVAVGNRDRGVLAPCGRCRQVLLDLHPDVTVILPNPAGDPIAEPIRNLLPHSYVAPERTDGSRIVYFNPRYYDSVVSGRKTITVRFGEPIQVGSAVFVFEDEHVVRHLSAEIESVESLRFDQLSHEDAHHEDLPNADALRRLLRTHYPNIENHDLVDVARFHSVSA</sequence>
<name>A0ABP7KJD1_9MICO</name>
<dbReference type="InterPro" id="IPR016192">
    <property type="entry name" value="APOBEC/CMP_deaminase_Zn-bd"/>
</dbReference>
<dbReference type="InterPro" id="IPR002125">
    <property type="entry name" value="CMP_dCMP_dom"/>
</dbReference>
<accession>A0ABP7KJD1</accession>
<comment type="caution">
    <text evidence="6">The sequence shown here is derived from an EMBL/GenBank/DDBJ whole genome shotgun (WGS) entry which is preliminary data.</text>
</comment>
<dbReference type="PANTHER" id="PTHR11644:SF2">
    <property type="entry name" value="CYTIDINE DEAMINASE"/>
    <property type="match status" value="1"/>
</dbReference>